<accession>A0A8C4TKS5</accession>
<dbReference type="GO" id="GO:0043171">
    <property type="term" value="P:peptide catabolic process"/>
    <property type="evidence" value="ECO:0007669"/>
    <property type="project" value="TreeGrafter"/>
</dbReference>
<proteinExistence type="inferred from homology"/>
<dbReference type="InterPro" id="IPR014782">
    <property type="entry name" value="Peptidase_M1_dom"/>
</dbReference>
<keyword evidence="5" id="KW-1185">Reference proteome</keyword>
<dbReference type="Gene3D" id="1.25.50.20">
    <property type="match status" value="1"/>
</dbReference>
<dbReference type="GO" id="GO:0070006">
    <property type="term" value="F:metalloaminopeptidase activity"/>
    <property type="evidence" value="ECO:0007669"/>
    <property type="project" value="TreeGrafter"/>
</dbReference>
<dbReference type="InterPro" id="IPR050344">
    <property type="entry name" value="Peptidase_M1_aminopeptidases"/>
</dbReference>
<dbReference type="GO" id="GO:0042277">
    <property type="term" value="F:peptide binding"/>
    <property type="evidence" value="ECO:0007669"/>
    <property type="project" value="TreeGrafter"/>
</dbReference>
<evidence type="ECO:0000256" key="1">
    <source>
        <dbReference type="ARBA" id="ARBA00010136"/>
    </source>
</evidence>
<dbReference type="Gene3D" id="1.10.390.10">
    <property type="entry name" value="Neutral Protease Domain 2"/>
    <property type="match status" value="1"/>
</dbReference>
<evidence type="ECO:0000313" key="5">
    <source>
        <dbReference type="Proteomes" id="UP000694620"/>
    </source>
</evidence>
<dbReference type="GeneTree" id="ENSGT00940000154876"/>
<protein>
    <submittedName>
        <fullName evidence="4">Alanyl aminopeptidase, membrane</fullName>
    </submittedName>
</protein>
<dbReference type="GO" id="GO:0008270">
    <property type="term" value="F:zinc ion binding"/>
    <property type="evidence" value="ECO:0007669"/>
    <property type="project" value="InterPro"/>
</dbReference>
<name>A0A8C4TKS5_ERPCA</name>
<dbReference type="FunFam" id="1.25.50.20:FF:000012">
    <property type="entry name" value="Aminopeptidase N"/>
    <property type="match status" value="1"/>
</dbReference>
<dbReference type="PANTHER" id="PTHR11533">
    <property type="entry name" value="PROTEASE M1 ZINC METALLOPROTEASE"/>
    <property type="match status" value="1"/>
</dbReference>
<feature type="domain" description="Peptidase M1 membrane alanine aminopeptidase" evidence="2">
    <location>
        <begin position="56"/>
        <end position="119"/>
    </location>
</feature>
<sequence length="543" mass="63192">MEGQGDTTCLDCLLPLHTRWQHTWATRMYGPLQGLLGTLVLWSSLLGSMGVSRECSAVLRMLSSFLTEDLFRKGLSSYLKAFQFRNIVCLDLWNHLQQAVNEQQSIQLPTSISDIMNRWTRQMGFPLVTFNTTSGEISQKHFLLDQKAIVRRTSEYNYTWHIPVSWMKSVSSTNYFSFLGNIETKPELKVTGAEWVLANINVTGYYRVNYDMQNWERLLSQLQRDHSIIPINNRAQIISDAFSLAQAEYIPITLALDTTRYLSKDTEYIPWISALANLKHFFLMFDRSEVYGPMQAYLRKQVHQLYEHFENSTENFKEIPSALTAQYSQRVAVWIACEYGLKKCRDLSSGLYKQWMDKPSANPIHPNLRSLIYCSAIASGGVEVWDFGWKMFRNTTFTAESDRLRYALSCAKEPWLLNRYLEYSLNQEYIRKQDSISTISYIASNVVGQSLVWDFIRSRWETLFNKYGSSFFLFSHIINKVSERFASESELRQLEQFKKDNEHIGFGVAAPTMTLALERTRSNIKWVNKNKQEVLKWFQEASE</sequence>
<dbReference type="GO" id="GO:0005737">
    <property type="term" value="C:cytoplasm"/>
    <property type="evidence" value="ECO:0007669"/>
    <property type="project" value="TreeGrafter"/>
</dbReference>
<evidence type="ECO:0000313" key="4">
    <source>
        <dbReference type="Ensembl" id="ENSECRP00000030825.1"/>
    </source>
</evidence>
<dbReference type="GO" id="GO:0006508">
    <property type="term" value="P:proteolysis"/>
    <property type="evidence" value="ECO:0007669"/>
    <property type="project" value="TreeGrafter"/>
</dbReference>
<dbReference type="Pfam" id="PF01433">
    <property type="entry name" value="Peptidase_M1"/>
    <property type="match status" value="1"/>
</dbReference>
<feature type="domain" description="ERAP1-like C-terminal" evidence="3">
    <location>
        <begin position="195"/>
        <end position="507"/>
    </location>
</feature>
<dbReference type="SUPFAM" id="SSF55486">
    <property type="entry name" value="Metalloproteases ('zincins'), catalytic domain"/>
    <property type="match status" value="1"/>
</dbReference>
<dbReference type="GO" id="GO:0005886">
    <property type="term" value="C:plasma membrane"/>
    <property type="evidence" value="ECO:0007669"/>
    <property type="project" value="TreeGrafter"/>
</dbReference>
<dbReference type="PANTHER" id="PTHR11533:SF172">
    <property type="entry name" value="AMINOPEPTIDASE N"/>
    <property type="match status" value="1"/>
</dbReference>
<dbReference type="Gene3D" id="2.60.40.1910">
    <property type="match status" value="1"/>
</dbReference>
<evidence type="ECO:0000259" key="3">
    <source>
        <dbReference type="Pfam" id="PF11838"/>
    </source>
</evidence>
<dbReference type="Proteomes" id="UP000694620">
    <property type="component" value="Chromosome 17"/>
</dbReference>
<dbReference type="GO" id="GO:0005615">
    <property type="term" value="C:extracellular space"/>
    <property type="evidence" value="ECO:0007669"/>
    <property type="project" value="TreeGrafter"/>
</dbReference>
<evidence type="ECO:0000259" key="2">
    <source>
        <dbReference type="Pfam" id="PF01433"/>
    </source>
</evidence>
<comment type="similarity">
    <text evidence="1">Belongs to the peptidase M1 family.</text>
</comment>
<dbReference type="InterPro" id="IPR027268">
    <property type="entry name" value="Peptidase_M4/M1_CTD_sf"/>
</dbReference>
<dbReference type="FunFam" id="2.60.40.1910:FF:000006">
    <property type="entry name" value="Aminopeptidase"/>
    <property type="match status" value="1"/>
</dbReference>
<dbReference type="Ensembl" id="ENSECRT00000031476.1">
    <property type="protein sequence ID" value="ENSECRP00000030825.1"/>
    <property type="gene ID" value="ENSECRG00000020900.1"/>
</dbReference>
<organism evidence="4 5">
    <name type="scientific">Erpetoichthys calabaricus</name>
    <name type="common">Rope fish</name>
    <name type="synonym">Calamoichthys calabaricus</name>
    <dbReference type="NCBI Taxonomy" id="27687"/>
    <lineage>
        <taxon>Eukaryota</taxon>
        <taxon>Metazoa</taxon>
        <taxon>Chordata</taxon>
        <taxon>Craniata</taxon>
        <taxon>Vertebrata</taxon>
        <taxon>Euteleostomi</taxon>
        <taxon>Actinopterygii</taxon>
        <taxon>Polypteriformes</taxon>
        <taxon>Polypteridae</taxon>
        <taxon>Erpetoichthys</taxon>
    </lineage>
</organism>
<dbReference type="AlphaFoldDB" id="A0A8C4TKS5"/>
<reference evidence="4" key="1">
    <citation type="submission" date="2021-06" db="EMBL/GenBank/DDBJ databases">
        <authorList>
            <consortium name="Wellcome Sanger Institute Data Sharing"/>
        </authorList>
    </citation>
    <scope>NUCLEOTIDE SEQUENCE [LARGE SCALE GENOMIC DNA]</scope>
</reference>
<reference evidence="4" key="3">
    <citation type="submission" date="2025-09" db="UniProtKB">
        <authorList>
            <consortium name="Ensembl"/>
        </authorList>
    </citation>
    <scope>IDENTIFICATION</scope>
</reference>
<reference evidence="4" key="2">
    <citation type="submission" date="2025-08" db="UniProtKB">
        <authorList>
            <consortium name="Ensembl"/>
        </authorList>
    </citation>
    <scope>IDENTIFICATION</scope>
</reference>
<dbReference type="InterPro" id="IPR024571">
    <property type="entry name" value="ERAP1-like_C_dom"/>
</dbReference>
<dbReference type="Pfam" id="PF11838">
    <property type="entry name" value="ERAP1_C"/>
    <property type="match status" value="1"/>
</dbReference>